<organism evidence="2 3">
    <name type="scientific">Trypanosoma conorhini</name>
    <dbReference type="NCBI Taxonomy" id="83891"/>
    <lineage>
        <taxon>Eukaryota</taxon>
        <taxon>Discoba</taxon>
        <taxon>Euglenozoa</taxon>
        <taxon>Kinetoplastea</taxon>
        <taxon>Metakinetoplastina</taxon>
        <taxon>Trypanosomatida</taxon>
        <taxon>Trypanosomatidae</taxon>
        <taxon>Trypanosoma</taxon>
    </lineage>
</organism>
<reference evidence="2 3" key="1">
    <citation type="journal article" date="2018" name="BMC Genomics">
        <title>Genomic comparison of Trypanosoma conorhini and Trypanosoma rangeli to Trypanosoma cruzi strains of high and low virulence.</title>
        <authorList>
            <person name="Bradwell K.R."/>
            <person name="Koparde V.N."/>
            <person name="Matveyev A.V."/>
            <person name="Serrano M.G."/>
            <person name="Alves J.M."/>
            <person name="Parikh H."/>
            <person name="Huang B."/>
            <person name="Lee V."/>
            <person name="Espinosa-Alvarez O."/>
            <person name="Ortiz P.A."/>
            <person name="Costa-Martins A.G."/>
            <person name="Teixeira M.M."/>
            <person name="Buck G.A."/>
        </authorList>
    </citation>
    <scope>NUCLEOTIDE SEQUENCE [LARGE SCALE GENOMIC DNA]</scope>
    <source>
        <strain evidence="2 3">025E</strain>
    </source>
</reference>
<gene>
    <name evidence="2" type="ORF">Tco025E_08917</name>
</gene>
<evidence type="ECO:0000313" key="3">
    <source>
        <dbReference type="Proteomes" id="UP000284403"/>
    </source>
</evidence>
<accession>A0A3R7RCZ9</accession>
<dbReference type="AlphaFoldDB" id="A0A3R7RCZ9"/>
<protein>
    <submittedName>
        <fullName evidence="2">Uncharacterized protein</fullName>
    </submittedName>
</protein>
<sequence>MGSVGPRPRDILSEAEFSGRTAGGWRLACRRRLRPGGRGIVAGGEPVPVAGDSCAGERRLRFGRPSAPHRRVTPSGKKCWAVWWRSWSLRPPPRRCRVPLVLPKDTETECPGPTHTQGRRAFRGRGVEKRGRLAGLRPANGTAGTASRPEQRA</sequence>
<dbReference type="Proteomes" id="UP000284403">
    <property type="component" value="Unassembled WGS sequence"/>
</dbReference>
<dbReference type="GeneID" id="40322528"/>
<evidence type="ECO:0000256" key="1">
    <source>
        <dbReference type="SAM" id="MobiDB-lite"/>
    </source>
</evidence>
<comment type="caution">
    <text evidence="2">The sequence shown here is derived from an EMBL/GenBank/DDBJ whole genome shotgun (WGS) entry which is preliminary data.</text>
</comment>
<keyword evidence="3" id="KW-1185">Reference proteome</keyword>
<proteinExistence type="predicted"/>
<name>A0A3R7RCZ9_9TRYP</name>
<dbReference type="EMBL" id="MKKU01000913">
    <property type="protein sequence ID" value="RNF00028.1"/>
    <property type="molecule type" value="Genomic_DNA"/>
</dbReference>
<feature type="region of interest" description="Disordered" evidence="1">
    <location>
        <begin position="104"/>
        <end position="153"/>
    </location>
</feature>
<evidence type="ECO:0000313" key="2">
    <source>
        <dbReference type="EMBL" id="RNF00028.1"/>
    </source>
</evidence>
<dbReference type="RefSeq" id="XP_029224157.1">
    <property type="nucleotide sequence ID" value="XM_029375748.1"/>
</dbReference>